<dbReference type="Proteomes" id="UP000184114">
    <property type="component" value="Unassembled WGS sequence"/>
</dbReference>
<dbReference type="InterPro" id="IPR021845">
    <property type="entry name" value="DUF3440"/>
</dbReference>
<proteinExistence type="predicted"/>
<gene>
    <name evidence="1" type="ORF">SAMN02745784_03110</name>
</gene>
<dbReference type="AlphaFoldDB" id="A0A1M4ZM13"/>
<dbReference type="Pfam" id="PF11922">
    <property type="entry name" value="DUF3440"/>
    <property type="match status" value="1"/>
</dbReference>
<keyword evidence="2" id="KW-1185">Reference proteome</keyword>
<evidence type="ECO:0000313" key="1">
    <source>
        <dbReference type="EMBL" id="SHF19044.1"/>
    </source>
</evidence>
<dbReference type="STRING" id="1123404.SAMN02745784_03110"/>
<dbReference type="EMBL" id="FQTY01000027">
    <property type="protein sequence ID" value="SHF19044.1"/>
    <property type="molecule type" value="Genomic_DNA"/>
</dbReference>
<reference evidence="2" key="1">
    <citation type="submission" date="2016-11" db="EMBL/GenBank/DDBJ databases">
        <authorList>
            <person name="Varghese N."/>
            <person name="Submissions S."/>
        </authorList>
    </citation>
    <scope>NUCLEOTIDE SEQUENCE [LARGE SCALE GENOMIC DNA]</scope>
    <source>
        <strain evidence="2">DSM 18095</strain>
    </source>
</reference>
<evidence type="ECO:0000313" key="2">
    <source>
        <dbReference type="Proteomes" id="UP000184114"/>
    </source>
</evidence>
<name>A0A1M4ZM13_9FIRM</name>
<accession>A0A1M4ZM13</accession>
<organism evidence="1 2">
    <name type="scientific">Tissierella praeacuta DSM 18095</name>
    <dbReference type="NCBI Taxonomy" id="1123404"/>
    <lineage>
        <taxon>Bacteria</taxon>
        <taxon>Bacillati</taxon>
        <taxon>Bacillota</taxon>
        <taxon>Tissierellia</taxon>
        <taxon>Tissierellales</taxon>
        <taxon>Tissierellaceae</taxon>
        <taxon>Tissierella</taxon>
    </lineage>
</organism>
<protein>
    <submittedName>
        <fullName evidence="1">Uncharacterized protein</fullName>
    </submittedName>
</protein>
<sequence>MEYRHIALPLGHTWESYTKFLLDTLLTRMRNNYMKKFRTSIEFWHNVGGGLSEESIQELLDKGYKIS</sequence>